<keyword evidence="2" id="KW-1185">Reference proteome</keyword>
<protein>
    <submittedName>
        <fullName evidence="1">Uncharacterized protein</fullName>
    </submittedName>
</protein>
<reference evidence="1 2" key="1">
    <citation type="submission" date="2022-02" db="EMBL/GenBank/DDBJ databases">
        <title>Halomonas fukangensis sp. nov., a halophilic bacterium isolated from a bulk soil of Kalidium foliatum at Fukang.</title>
        <authorList>
            <person name="Huang Y."/>
        </authorList>
    </citation>
    <scope>NUCLEOTIDE SEQUENCE [LARGE SCALE GENOMIC DNA]</scope>
    <source>
        <strain evidence="1 2">EGI 63088</strain>
    </source>
</reference>
<gene>
    <name evidence="1" type="ORF">MKP05_19935</name>
</gene>
<comment type="caution">
    <text evidence="1">The sequence shown here is derived from an EMBL/GenBank/DDBJ whole genome shotgun (WGS) entry which is preliminary data.</text>
</comment>
<sequence length="54" mass="6313">MTIQTLSYSTATTTTTPKASLIKRNGQVSYRLLERMTESAYRQHEARLRNNFYI</sequence>
<evidence type="ECO:0000313" key="1">
    <source>
        <dbReference type="EMBL" id="MCH4565374.1"/>
    </source>
</evidence>
<dbReference type="EMBL" id="JAKVPY010000038">
    <property type="protein sequence ID" value="MCH4565374.1"/>
    <property type="molecule type" value="Genomic_DNA"/>
</dbReference>
<evidence type="ECO:0000313" key="2">
    <source>
        <dbReference type="Proteomes" id="UP001202117"/>
    </source>
</evidence>
<accession>A0ABS9RZU9</accession>
<proteinExistence type="predicted"/>
<dbReference type="Proteomes" id="UP001202117">
    <property type="component" value="Unassembled WGS sequence"/>
</dbReference>
<dbReference type="RefSeq" id="WP_240569922.1">
    <property type="nucleotide sequence ID" value="NZ_JAKVPY010000038.1"/>
</dbReference>
<name>A0ABS9RZU9_9GAMM</name>
<organism evidence="1 2">
    <name type="scientific">Halomonas flagellata</name>
    <dbReference type="NCBI Taxonomy" id="2920385"/>
    <lineage>
        <taxon>Bacteria</taxon>
        <taxon>Pseudomonadati</taxon>
        <taxon>Pseudomonadota</taxon>
        <taxon>Gammaproteobacteria</taxon>
        <taxon>Oceanospirillales</taxon>
        <taxon>Halomonadaceae</taxon>
        <taxon>Halomonas</taxon>
    </lineage>
</organism>